<evidence type="ECO:0000313" key="2">
    <source>
        <dbReference type="Proteomes" id="UP001139451"/>
    </source>
</evidence>
<reference evidence="1" key="1">
    <citation type="submission" date="2022-05" db="EMBL/GenBank/DDBJ databases">
        <title>Sphingomonas sp. strain MG17 Genome sequencing and assembly.</title>
        <authorList>
            <person name="Kim I."/>
        </authorList>
    </citation>
    <scope>NUCLEOTIDE SEQUENCE</scope>
    <source>
        <strain evidence="1">MG17</strain>
    </source>
</reference>
<organism evidence="1 2">
    <name type="scientific">Sphingomonas tagetis</name>
    <dbReference type="NCBI Taxonomy" id="2949092"/>
    <lineage>
        <taxon>Bacteria</taxon>
        <taxon>Pseudomonadati</taxon>
        <taxon>Pseudomonadota</taxon>
        <taxon>Alphaproteobacteria</taxon>
        <taxon>Sphingomonadales</taxon>
        <taxon>Sphingomonadaceae</taxon>
        <taxon>Sphingomonas</taxon>
    </lineage>
</organism>
<name>A0A9X2HH86_9SPHN</name>
<evidence type="ECO:0000313" key="1">
    <source>
        <dbReference type="EMBL" id="MCP3731146.1"/>
    </source>
</evidence>
<dbReference type="AlphaFoldDB" id="A0A9X2HH86"/>
<sequence length="50" mass="5852">MREHIVNFAVAFASHVRRQGPFEMSQRPPQLKDVIYIELVRSLFAPLCPR</sequence>
<keyword evidence="2" id="KW-1185">Reference proteome</keyword>
<gene>
    <name evidence="1" type="ORF">M9978_11975</name>
</gene>
<accession>A0A9X2HH86</accession>
<comment type="caution">
    <text evidence="1">The sequence shown here is derived from an EMBL/GenBank/DDBJ whole genome shotgun (WGS) entry which is preliminary data.</text>
</comment>
<proteinExistence type="predicted"/>
<dbReference type="Proteomes" id="UP001139451">
    <property type="component" value="Unassembled WGS sequence"/>
</dbReference>
<protein>
    <submittedName>
        <fullName evidence="1">Uncharacterized protein</fullName>
    </submittedName>
</protein>
<dbReference type="EMBL" id="JAMLDX010000008">
    <property type="protein sequence ID" value="MCP3731146.1"/>
    <property type="molecule type" value="Genomic_DNA"/>
</dbReference>